<keyword evidence="3" id="KW-1185">Reference proteome</keyword>
<reference evidence="2 3" key="1">
    <citation type="journal article" date="2012" name="J. Bacteriol.">
        <title>Complete genome sequence of phototrophic betaproteobacterium Rubrivivax gelatinosus IL144.</title>
        <authorList>
            <person name="Nagashima S."/>
            <person name="Kamimura A."/>
            <person name="Shimizu T."/>
            <person name="Nakamura-isaki S."/>
            <person name="Aono E."/>
            <person name="Sakamoto K."/>
            <person name="Ichikawa N."/>
            <person name="Nakazawa H."/>
            <person name="Sekine M."/>
            <person name="Yamazaki S."/>
            <person name="Fujita N."/>
            <person name="Shimada K."/>
            <person name="Hanada S."/>
            <person name="Nagashima K.V.P."/>
        </authorList>
    </citation>
    <scope>NUCLEOTIDE SEQUENCE [LARGE SCALE GENOMIC DNA]</scope>
    <source>
        <strain evidence="3">NBRC 100245 / IL144</strain>
    </source>
</reference>
<evidence type="ECO:0000313" key="3">
    <source>
        <dbReference type="Proteomes" id="UP000007883"/>
    </source>
</evidence>
<name>I0HQS1_RUBGI</name>
<dbReference type="RefSeq" id="WP_014428221.1">
    <property type="nucleotide sequence ID" value="NC_017075.1"/>
</dbReference>
<organism evidence="2 3">
    <name type="scientific">Rubrivivax gelatinosus (strain NBRC 100245 / IL144)</name>
    <dbReference type="NCBI Taxonomy" id="983917"/>
    <lineage>
        <taxon>Bacteria</taxon>
        <taxon>Pseudomonadati</taxon>
        <taxon>Pseudomonadota</taxon>
        <taxon>Betaproteobacteria</taxon>
        <taxon>Burkholderiales</taxon>
        <taxon>Sphaerotilaceae</taxon>
        <taxon>Rubrivivax</taxon>
    </lineage>
</organism>
<gene>
    <name evidence="2" type="ordered locus">RGE_20170</name>
</gene>
<dbReference type="AlphaFoldDB" id="I0HQS1"/>
<dbReference type="HOGENOM" id="CLU_144170_0_0_4"/>
<dbReference type="Proteomes" id="UP000007883">
    <property type="component" value="Chromosome"/>
</dbReference>
<keyword evidence="1" id="KW-0732">Signal</keyword>
<accession>I0HQS1</accession>
<dbReference type="STRING" id="983917.RGE_20170"/>
<evidence type="ECO:0000313" key="2">
    <source>
        <dbReference type="EMBL" id="BAL95358.1"/>
    </source>
</evidence>
<dbReference type="eggNOG" id="ENOG5033AR2">
    <property type="taxonomic scope" value="Bacteria"/>
</dbReference>
<sequence>MCKIPLTRPALGVVLCAALAGGAAAAEPAAAPGTPAATQAAAGLGGLEPLDDEALANRRGGTEVHNDMLLQGQVAENQAVNVSTGANYITDGSFANAGGVPMVVQNTGNNVLIQNATILNIQLK</sequence>
<proteinExistence type="predicted"/>
<dbReference type="EMBL" id="AP012320">
    <property type="protein sequence ID" value="BAL95358.1"/>
    <property type="molecule type" value="Genomic_DNA"/>
</dbReference>
<protein>
    <submittedName>
        <fullName evidence="2">Uncharacterized protein</fullName>
    </submittedName>
</protein>
<dbReference type="PATRIC" id="fig|983917.3.peg.1948"/>
<evidence type="ECO:0000256" key="1">
    <source>
        <dbReference type="SAM" id="SignalP"/>
    </source>
</evidence>
<dbReference type="KEGG" id="rge:RGE_20170"/>
<feature type="signal peptide" evidence="1">
    <location>
        <begin position="1"/>
        <end position="25"/>
    </location>
</feature>
<feature type="chain" id="PRO_5003628363" evidence="1">
    <location>
        <begin position="26"/>
        <end position="124"/>
    </location>
</feature>